<reference evidence="1 2" key="1">
    <citation type="journal article" date="2016" name="Genome Biol. Evol.">
        <title>Comparative Genomic Analyses of the Moraxella catarrhalis Serosensitive and Seroresistant Lineages Demonstrate Their Independent Evolution.</title>
        <authorList>
            <person name="Earl J.P."/>
            <person name="de Vries S.P."/>
            <person name="Ahmed A."/>
            <person name="Powell E."/>
            <person name="Schultz M.P."/>
            <person name="Hermans P.W."/>
            <person name="Hill D.J."/>
            <person name="Zhou Z."/>
            <person name="Constantinidou C.I."/>
            <person name="Hu F.Z."/>
            <person name="Bootsma H.J."/>
            <person name="Ehrlich G.D."/>
        </authorList>
    </citation>
    <scope>NUCLEOTIDE SEQUENCE [LARGE SCALE GENOMIC DNA]</scope>
    <source>
        <strain evidence="1 2">Z7542</strain>
    </source>
</reference>
<dbReference type="Proteomes" id="UP000078228">
    <property type="component" value="Unassembled WGS sequence"/>
</dbReference>
<dbReference type="EMBL" id="LXHC01000016">
    <property type="protein sequence ID" value="OAU96693.1"/>
    <property type="molecule type" value="Genomic_DNA"/>
</dbReference>
<gene>
    <name evidence="1" type="ORF">AO384_0854</name>
</gene>
<proteinExistence type="predicted"/>
<keyword evidence="2" id="KW-1185">Reference proteome</keyword>
<protein>
    <submittedName>
        <fullName evidence="1">Uncharacterized protein</fullName>
    </submittedName>
</protein>
<evidence type="ECO:0000313" key="1">
    <source>
        <dbReference type="EMBL" id="OAU96693.1"/>
    </source>
</evidence>
<dbReference type="AlphaFoldDB" id="A0A198UJP3"/>
<sequence length="39" mass="4401">MANTKRHFLSDLCGREDLNGETKHGFDFLSDLCGREALC</sequence>
<name>A0A198UJP3_MORCA</name>
<dbReference type="PATRIC" id="fig|480.238.peg.1680"/>
<dbReference type="AntiFam" id="ANF00270">
    <property type="entry name" value="Translation of CRISPR region"/>
</dbReference>
<accession>A0A198UJP3</accession>
<organism evidence="1 2">
    <name type="scientific">Moraxella catarrhalis</name>
    <name type="common">Branhamella catarrhalis</name>
    <dbReference type="NCBI Taxonomy" id="480"/>
    <lineage>
        <taxon>Bacteria</taxon>
        <taxon>Pseudomonadati</taxon>
        <taxon>Pseudomonadota</taxon>
        <taxon>Gammaproteobacteria</taxon>
        <taxon>Moraxellales</taxon>
        <taxon>Moraxellaceae</taxon>
        <taxon>Moraxella</taxon>
    </lineage>
</organism>
<comment type="caution">
    <text evidence="1">The sequence shown here is derived from an EMBL/GenBank/DDBJ whole genome shotgun (WGS) entry which is preliminary data.</text>
</comment>
<evidence type="ECO:0000313" key="2">
    <source>
        <dbReference type="Proteomes" id="UP000078228"/>
    </source>
</evidence>